<sequence length="435" mass="48521">MDHREDLTKQYLDNLETFCQVDRKRNAMIHHLIDQLWKLQTLYAAKNHDYENEVESRRMWQTKVNNLAQEVATLKMANESNPFVFAIIDGDGVVFQAALLEKGADGGAEAGYRLRKEIENDLTNAYPEAASENWNIIVQVVLNVDGLAKKLHCSGIVSNTPTERTLADFGRGFGRAQPLFSFIDVGSGKESADHKIREMLRVMVRVAQCKHIFFGPCHDNGYLPVLEPYKLDPKVAKKFTLIETTPAEEGFKQLSFHIIDFNSVFMSEKLPERVRRPAITSKPTPLAVAAADPAKSLVGVTDTNSASNGVHLKTTTETPSCATSPPPNLAQTSTPWSVVSKAPLAPKTINISTAKKSSVQSYYLLNKDGQRVDEKLPKIDPAAMKSLDERMDKVGKFCNSYHLDNRCENEMCPYVHGERLVSGDLGALKRKAYDH</sequence>
<reference evidence="4 5" key="1">
    <citation type="submission" date="2021-07" db="EMBL/GenBank/DDBJ databases">
        <title>Genome data of Colletotrichum spaethianum.</title>
        <authorList>
            <person name="Utami Y.D."/>
            <person name="Hiruma K."/>
        </authorList>
    </citation>
    <scope>NUCLEOTIDE SEQUENCE [LARGE SCALE GENOMIC DNA]</scope>
    <source>
        <strain evidence="4 5">MAFF 242679</strain>
    </source>
</reference>
<feature type="domain" description="C3H1-type" evidence="3">
    <location>
        <begin position="390"/>
        <end position="419"/>
    </location>
</feature>
<dbReference type="EMBL" id="BPPX01000030">
    <property type="protein sequence ID" value="GJC88051.1"/>
    <property type="molecule type" value="Genomic_DNA"/>
</dbReference>
<evidence type="ECO:0000259" key="3">
    <source>
        <dbReference type="Pfam" id="PF25542"/>
    </source>
</evidence>
<comment type="caution">
    <text evidence="4">The sequence shown here is derived from an EMBL/GenBank/DDBJ whole genome shotgun (WGS) entry which is preliminary data.</text>
</comment>
<evidence type="ECO:0000256" key="1">
    <source>
        <dbReference type="SAM" id="MobiDB-lite"/>
    </source>
</evidence>
<dbReference type="Pfam" id="PF25540">
    <property type="entry name" value="DUF7923"/>
    <property type="match status" value="1"/>
</dbReference>
<dbReference type="InterPro" id="IPR000571">
    <property type="entry name" value="Znf_CCCH"/>
</dbReference>
<feature type="domain" description="DUF7923" evidence="2">
    <location>
        <begin position="79"/>
        <end position="265"/>
    </location>
</feature>
<evidence type="ECO:0008006" key="6">
    <source>
        <dbReference type="Google" id="ProtNLM"/>
    </source>
</evidence>
<organism evidence="4 5">
    <name type="scientific">Colletotrichum liriopes</name>
    <dbReference type="NCBI Taxonomy" id="708192"/>
    <lineage>
        <taxon>Eukaryota</taxon>
        <taxon>Fungi</taxon>
        <taxon>Dikarya</taxon>
        <taxon>Ascomycota</taxon>
        <taxon>Pezizomycotina</taxon>
        <taxon>Sordariomycetes</taxon>
        <taxon>Hypocreomycetidae</taxon>
        <taxon>Glomerellales</taxon>
        <taxon>Glomerellaceae</taxon>
        <taxon>Colletotrichum</taxon>
        <taxon>Colletotrichum spaethianum species complex</taxon>
    </lineage>
</organism>
<dbReference type="PANTHER" id="PTHR37543">
    <property type="entry name" value="CCCH ZINC FINGER DNA BINDING PROTEIN (AFU_ORTHOLOGUE AFUA_5G12760)"/>
    <property type="match status" value="1"/>
</dbReference>
<evidence type="ECO:0000313" key="4">
    <source>
        <dbReference type="EMBL" id="GJC88051.1"/>
    </source>
</evidence>
<evidence type="ECO:0000313" key="5">
    <source>
        <dbReference type="Proteomes" id="UP001055172"/>
    </source>
</evidence>
<dbReference type="AlphaFoldDB" id="A0AA37GVH5"/>
<keyword evidence="5" id="KW-1185">Reference proteome</keyword>
<dbReference type="Pfam" id="PF25542">
    <property type="entry name" value="zf-CCCH_12"/>
    <property type="match status" value="1"/>
</dbReference>
<proteinExistence type="predicted"/>
<dbReference type="PANTHER" id="PTHR37543:SF1">
    <property type="entry name" value="CCCH ZINC FINGER DNA BINDING PROTEIN (AFU_ORTHOLOGUE AFUA_5G12760)"/>
    <property type="match status" value="1"/>
</dbReference>
<evidence type="ECO:0000259" key="2">
    <source>
        <dbReference type="Pfam" id="PF25540"/>
    </source>
</evidence>
<gene>
    <name evidence="4" type="ORF">ColLi_10889</name>
</gene>
<dbReference type="InterPro" id="IPR057683">
    <property type="entry name" value="DUF7923"/>
</dbReference>
<feature type="region of interest" description="Disordered" evidence="1">
    <location>
        <begin position="314"/>
        <end position="334"/>
    </location>
</feature>
<name>A0AA37GVH5_9PEZI</name>
<accession>A0AA37GVH5</accession>
<dbReference type="Proteomes" id="UP001055172">
    <property type="component" value="Unassembled WGS sequence"/>
</dbReference>
<protein>
    <recommendedName>
        <fullName evidence="6">C3H1-type domain-containing protein</fullName>
    </recommendedName>
</protein>